<dbReference type="InterPro" id="IPR016035">
    <property type="entry name" value="Acyl_Trfase/lysoPLipase"/>
</dbReference>
<dbReference type="GO" id="GO:0044550">
    <property type="term" value="P:secondary metabolite biosynthetic process"/>
    <property type="evidence" value="ECO:0007669"/>
    <property type="project" value="TreeGrafter"/>
</dbReference>
<dbReference type="SUPFAM" id="SSF55048">
    <property type="entry name" value="Probable ACP-binding domain of malonyl-CoA ACP transacylase"/>
    <property type="match status" value="1"/>
</dbReference>
<dbReference type="Proteomes" id="UP000324022">
    <property type="component" value="Unassembled WGS sequence"/>
</dbReference>
<evidence type="ECO:0000259" key="5">
    <source>
        <dbReference type="PROSITE" id="PS52004"/>
    </source>
</evidence>
<gene>
    <name evidence="7" type="ORF">UTRI_06703_B</name>
</gene>
<dbReference type="InterPro" id="IPR030918">
    <property type="entry name" value="PT_fungal_PKS"/>
</dbReference>
<dbReference type="SUPFAM" id="SSF52151">
    <property type="entry name" value="FabD/lysophospholipase-like"/>
    <property type="match status" value="1"/>
</dbReference>
<dbReference type="InterPro" id="IPR016036">
    <property type="entry name" value="Malonyl_transacylase_ACP-bd"/>
</dbReference>
<proteinExistence type="predicted"/>
<feature type="region of interest" description="C-terminal hotdog fold" evidence="3">
    <location>
        <begin position="1524"/>
        <end position="1674"/>
    </location>
</feature>
<dbReference type="PANTHER" id="PTHR43775">
    <property type="entry name" value="FATTY ACID SYNTHASE"/>
    <property type="match status" value="1"/>
</dbReference>
<dbReference type="InterPro" id="IPR042104">
    <property type="entry name" value="PKS_dehydratase_sf"/>
</dbReference>
<evidence type="ECO:0000313" key="7">
    <source>
        <dbReference type="EMBL" id="SPO31980.1"/>
    </source>
</evidence>
<feature type="domain" description="Ketosynthase family 3 (KS3)" evidence="5">
    <location>
        <begin position="393"/>
        <end position="820"/>
    </location>
</feature>
<evidence type="ECO:0000256" key="4">
    <source>
        <dbReference type="SAM" id="MobiDB-lite"/>
    </source>
</evidence>
<dbReference type="InterPro" id="IPR014030">
    <property type="entry name" value="Ketoacyl_synth_N"/>
</dbReference>
<feature type="active site" description="Proton acceptor; for dehydratase activity" evidence="3">
    <location>
        <position position="1391"/>
    </location>
</feature>
<dbReference type="Gene3D" id="3.40.50.1820">
    <property type="entry name" value="alpha/beta hydrolase"/>
    <property type="match status" value="1"/>
</dbReference>
<dbReference type="OrthoDB" id="329835at2759"/>
<protein>
    <submittedName>
        <fullName evidence="7">Related to polyketide synthase</fullName>
    </submittedName>
</protein>
<evidence type="ECO:0000256" key="2">
    <source>
        <dbReference type="ARBA" id="ARBA00022553"/>
    </source>
</evidence>
<keyword evidence="8" id="KW-1185">Reference proteome</keyword>
<dbReference type="Gene3D" id="3.40.47.10">
    <property type="match status" value="1"/>
</dbReference>
<dbReference type="Pfam" id="PF00698">
    <property type="entry name" value="Acyl_transf_1"/>
    <property type="match status" value="1"/>
</dbReference>
<dbReference type="InterPro" id="IPR014043">
    <property type="entry name" value="Acyl_transferase_dom"/>
</dbReference>
<keyword evidence="1" id="KW-0596">Phosphopantetheine</keyword>
<dbReference type="GO" id="GO:0004312">
    <property type="term" value="F:fatty acid synthase activity"/>
    <property type="evidence" value="ECO:0007669"/>
    <property type="project" value="TreeGrafter"/>
</dbReference>
<dbReference type="Pfam" id="PF00975">
    <property type="entry name" value="Thioesterase"/>
    <property type="match status" value="1"/>
</dbReference>
<dbReference type="SMART" id="SM00827">
    <property type="entry name" value="PKS_AT"/>
    <property type="match status" value="1"/>
</dbReference>
<dbReference type="InterPro" id="IPR020841">
    <property type="entry name" value="PKS_Beta-ketoAc_synthase_dom"/>
</dbReference>
<dbReference type="InterPro" id="IPR029058">
    <property type="entry name" value="AB_hydrolase_fold"/>
</dbReference>
<dbReference type="InterPro" id="IPR001031">
    <property type="entry name" value="Thioesterase"/>
</dbReference>
<dbReference type="InterPro" id="IPR016039">
    <property type="entry name" value="Thiolase-like"/>
</dbReference>
<dbReference type="PROSITE" id="PS52004">
    <property type="entry name" value="KS3_2"/>
    <property type="match status" value="1"/>
</dbReference>
<feature type="region of interest" description="N-terminal hotdog fold" evidence="3">
    <location>
        <begin position="1357"/>
        <end position="1498"/>
    </location>
</feature>
<accession>A0A5C3EPE0</accession>
<evidence type="ECO:0000256" key="1">
    <source>
        <dbReference type="ARBA" id="ARBA00022450"/>
    </source>
</evidence>
<dbReference type="SMART" id="SM00825">
    <property type="entry name" value="PKS_KS"/>
    <property type="match status" value="1"/>
</dbReference>
<dbReference type="CDD" id="cd00833">
    <property type="entry name" value="PKS"/>
    <property type="match status" value="1"/>
</dbReference>
<feature type="compositionally biased region" description="Basic and acidic residues" evidence="4">
    <location>
        <begin position="1692"/>
        <end position="1704"/>
    </location>
</feature>
<dbReference type="InterPro" id="IPR001227">
    <property type="entry name" value="Ac_transferase_dom_sf"/>
</dbReference>
<sequence>MMPSTVPTTLSKGHNHKVVFVYASYRQVLLTSTLRLLHRRSAYDVILKAFLDSAYQALQHEANVAARISADGPRKEFPLPNTFQELAQIDSVKTLRPYTISLTTLVQIGVVLSSRQDFKDAMRGDFAAVWDPESFLTIELLRATDVTATLELTAKAVQMIRLASWLDFYLDSGSLHSGNIGKQRTTFRANDDAIASVAQGCRKDGIAFEETLCGFCTVFPLPIGFRDVQNAGDGDQQSNFMAIEHSVMPILNAGEWSELLVKLEQRMRDRQITVKLTKDPKSQLGSSLDAQFHIDLSKLILCPDMGRSQKHFENMLELCREHLAGSRVYTPRIELLLLGGAIKDTSAMAVTRSFDSLQLPYIPVKLLHLLYPKDSYRFGDEPVKLSKMQGNPCQQIAIIGMSCRVPGASDAEELWQLLKEGKDMCEEIPSRLYRYQDYHSASYRDRNVMRVKTGNFVATSSLFDKSILGDTFTSDDCTKIDPQQRVAILTAHETLQRAGYGFSHYSHPKHPQKWSTHLAYCSDDYREHLSHNIDADLVSNTHRAHLVAKINETFGFRGGACTYDTACSSALVAVEAACNSLLAGETSAALTGGVNILTQPQITIGLDRGFFLSPSSQCMTLDDAGAGYSRADAVSIMLLKRLPDAVRDGDPILAVISSAATNHSGESFSITHPHGPTQKRLYQAGMLASKTMPQDYTYIEMHGTGTQSGDFEEVTGIVQTFGQGKRGEESPLVLGSVKANIGHSEAASGASSMIKTVKIYEHGEVPRHVGIRTKLNTKLPPLTGLHVPMRETKLDRVETAFTLVDNFSAAGGNSSIVMDRGSIYRDRLSKMSSSARMSDSAQGTACIARHHLLFVTAATPFSLDAKRRRLIAFLEANKDVSLTEFCSAVSLSDPMYSFRLIATPSNLDEAKACLSSQESVCIDTDSIKSKTRTVGIAFSGQGAQYLDMARELYEHSATFRSHIDNCTTIVLSMELPNLLEVIHPLREAQNPSKADTPQVRKADSFSPAQYQLALIAAEVGMASMLLEWGLKPDCVVGHSLGEYAALWIAGVISLRAMLELVGRRAVLMMELCEPNASSMLAIREGPVKVRQLLEQSGYEKLEIACLNSPTDTVVAGSNAEIEKLLKLCEQKEPKIKAMAIPVPYAFHSRAVEPLIEAYAGVAAVHRFSKPSISIASNVLGKVIGPDNNVFDSQYLVRHLRQPVRFADSISDLQAKIEVDTWIEIGPHPTCIPMLKGCYADSTQTPVFLASFRRGSSSWTSTLDLVKELASRGIDLDWERVFVDLGLRFGHQALATSLPLYPFDLEEHWVPFKDRGLRDHLMVTHSDPAISFAETTTAADGSGSDTSAVLQRRPRPLHALLWQCVKLDRDSPSALFLARVNRRPFRDFIRGHIILGVPLAPATVFVELAQEAGMYWWRTDPCRVRSSTQQEDDVIIEVLNLSMVASLYLNEQDPKQSIEVSMQGNPTSVDGSIVQFFSHSQHQHQKHQYGSCRIRITTLEHVSRDWAKLQHLIMTTASTVKAQAASIIKTDTVYKNFEAIVLYLDGFRGMNTVWMTESGDEAVSEVSHNGGAVNGRFLCSPMLLDSLGGLTGFISNVGFAEGPFVYMAEAIGRIVTMPGLRKLQPGSETKVRVYARMQQDKELSKGSAYFFLPDGQLMGMMENIVFKRIRRDMLTRLVQLSSKAFASEAAKAANERESKSTHAEQPKIPPINQALQGQSQVGISKKVKIHTTSMRANQEAQCDSPMDVLTNPNRRFSYSAPLHIGGPQLRHFEGQNVLFLFPDGTGTAQVYPKSSREANSLSVYGFDSPYLGQIGAWSRGVAELVDRYIEMLCHAQTRGPYKLAGWSIGGVFALEVARRLLSAGHEVAFLGLIDTPNPRQIKPLPTDTLNEMLSRITSNTVREHFRSCALSLPEYRCLALQTTDRKPAKVMVVNATDHSKLKGVMANEQDWRSFWSTSANLVFHEVSGDHWTHLAPALDLVIASAQQ</sequence>
<dbReference type="Pfam" id="PF02801">
    <property type="entry name" value="Ketoacyl-synt_C"/>
    <property type="match status" value="1"/>
</dbReference>
<dbReference type="EMBL" id="OOIN01000042">
    <property type="protein sequence ID" value="SPO31980.1"/>
    <property type="molecule type" value="Genomic_DNA"/>
</dbReference>
<evidence type="ECO:0000313" key="8">
    <source>
        <dbReference type="Proteomes" id="UP000324022"/>
    </source>
</evidence>
<dbReference type="SUPFAM" id="SSF53474">
    <property type="entry name" value="alpha/beta-Hydrolases"/>
    <property type="match status" value="1"/>
</dbReference>
<dbReference type="GO" id="GO:0006633">
    <property type="term" value="P:fatty acid biosynthetic process"/>
    <property type="evidence" value="ECO:0007669"/>
    <property type="project" value="TreeGrafter"/>
</dbReference>
<reference evidence="7 8" key="1">
    <citation type="submission" date="2018-03" db="EMBL/GenBank/DDBJ databases">
        <authorList>
            <person name="Guldener U."/>
        </authorList>
    </citation>
    <scope>NUCLEOTIDE SEQUENCE [LARGE SCALE GENOMIC DNA]</scope>
    <source>
        <strain evidence="7 8">NBRC100155</strain>
    </source>
</reference>
<feature type="region of interest" description="Disordered" evidence="4">
    <location>
        <begin position="1688"/>
        <end position="1718"/>
    </location>
</feature>
<dbReference type="PROSITE" id="PS52019">
    <property type="entry name" value="PKS_MFAS_DH"/>
    <property type="match status" value="1"/>
</dbReference>
<dbReference type="Gene3D" id="3.10.129.110">
    <property type="entry name" value="Polyketide synthase dehydratase"/>
    <property type="match status" value="1"/>
</dbReference>
<feature type="domain" description="PKS/mFAS DH" evidence="6">
    <location>
        <begin position="1357"/>
        <end position="1674"/>
    </location>
</feature>
<dbReference type="Gene3D" id="3.40.366.10">
    <property type="entry name" value="Malonyl-Coenzyme A Acyl Carrier Protein, domain 2"/>
    <property type="match status" value="1"/>
</dbReference>
<dbReference type="PANTHER" id="PTHR43775:SF37">
    <property type="entry name" value="SI:DKEY-61P9.11"/>
    <property type="match status" value="1"/>
</dbReference>
<evidence type="ECO:0000259" key="6">
    <source>
        <dbReference type="PROSITE" id="PS52019"/>
    </source>
</evidence>
<dbReference type="SUPFAM" id="SSF53901">
    <property type="entry name" value="Thiolase-like"/>
    <property type="match status" value="1"/>
</dbReference>
<feature type="active site" description="Proton donor; for dehydratase activity" evidence="3">
    <location>
        <position position="1584"/>
    </location>
</feature>
<organism evidence="7 8">
    <name type="scientific">Ustilago trichophora</name>
    <dbReference type="NCBI Taxonomy" id="86804"/>
    <lineage>
        <taxon>Eukaryota</taxon>
        <taxon>Fungi</taxon>
        <taxon>Dikarya</taxon>
        <taxon>Basidiomycota</taxon>
        <taxon>Ustilaginomycotina</taxon>
        <taxon>Ustilaginomycetes</taxon>
        <taxon>Ustilaginales</taxon>
        <taxon>Ustilaginaceae</taxon>
        <taxon>Ustilago</taxon>
    </lineage>
</organism>
<dbReference type="NCBIfam" id="TIGR04532">
    <property type="entry name" value="PT_fungal_PKS"/>
    <property type="match status" value="1"/>
</dbReference>
<dbReference type="InterPro" id="IPR050091">
    <property type="entry name" value="PKS_NRPS_Biosynth_Enz"/>
</dbReference>
<dbReference type="Pfam" id="PF00109">
    <property type="entry name" value="ketoacyl-synt"/>
    <property type="match status" value="1"/>
</dbReference>
<name>A0A5C3EPE0_9BASI</name>
<dbReference type="InterPro" id="IPR049900">
    <property type="entry name" value="PKS_mFAS_DH"/>
</dbReference>
<dbReference type="Gene3D" id="3.30.70.3290">
    <property type="match status" value="1"/>
</dbReference>
<dbReference type="InterPro" id="IPR014031">
    <property type="entry name" value="Ketoacyl_synth_C"/>
</dbReference>
<evidence type="ECO:0000256" key="3">
    <source>
        <dbReference type="PROSITE-ProRule" id="PRU01363"/>
    </source>
</evidence>
<keyword evidence="2" id="KW-0597">Phosphoprotein</keyword>